<organism evidence="1 2">
    <name type="scientific">Pseudoalteromonas tunicata D2</name>
    <dbReference type="NCBI Taxonomy" id="87626"/>
    <lineage>
        <taxon>Bacteria</taxon>
        <taxon>Pseudomonadati</taxon>
        <taxon>Pseudomonadota</taxon>
        <taxon>Gammaproteobacteria</taxon>
        <taxon>Alteromonadales</taxon>
        <taxon>Pseudoalteromonadaceae</taxon>
        <taxon>Pseudoalteromonas</taxon>
    </lineage>
</organism>
<reference evidence="1 2" key="1">
    <citation type="submission" date="2006-02" db="EMBL/GenBank/DDBJ databases">
        <authorList>
            <person name="Moran M.A."/>
            <person name="Kjelleberg S."/>
            <person name="Egan S."/>
            <person name="Saunders N."/>
            <person name="Thomas T."/>
            <person name="Ferriera S."/>
            <person name="Johnson J."/>
            <person name="Kravitz S."/>
            <person name="Halpern A."/>
            <person name="Remington K."/>
            <person name="Beeson K."/>
            <person name="Tran B."/>
            <person name="Rogers Y.-H."/>
            <person name="Friedman R."/>
            <person name="Venter J.C."/>
        </authorList>
    </citation>
    <scope>NUCLEOTIDE SEQUENCE [LARGE SCALE GENOMIC DNA]</scope>
    <source>
        <strain evidence="1 2">D2</strain>
    </source>
</reference>
<protein>
    <submittedName>
        <fullName evidence="1">Uncharacterized protein</fullName>
    </submittedName>
</protein>
<keyword evidence="2" id="KW-1185">Reference proteome</keyword>
<accession>A4CA97</accession>
<evidence type="ECO:0000313" key="2">
    <source>
        <dbReference type="Proteomes" id="UP000006201"/>
    </source>
</evidence>
<dbReference type="EMBL" id="AAOH01000004">
    <property type="protein sequence ID" value="EAR28305.1"/>
    <property type="molecule type" value="Genomic_DNA"/>
</dbReference>
<gene>
    <name evidence="1" type="ORF">PTD2_20857</name>
</gene>
<dbReference type="Proteomes" id="UP000006201">
    <property type="component" value="Unassembled WGS sequence"/>
</dbReference>
<comment type="caution">
    <text evidence="1">The sequence shown here is derived from an EMBL/GenBank/DDBJ whole genome shotgun (WGS) entry which is preliminary data.</text>
</comment>
<sequence>MLTALECQVVLLFSHLILASNYLSLKIKIILNINYVLYFFS</sequence>
<dbReference type="HOGENOM" id="CLU_3275454_0_0_6"/>
<dbReference type="AlphaFoldDB" id="A4CA97"/>
<dbReference type="STRING" id="87626.PTD2_20857"/>
<proteinExistence type="predicted"/>
<name>A4CA97_9GAMM</name>
<evidence type="ECO:0000313" key="1">
    <source>
        <dbReference type="EMBL" id="EAR28305.1"/>
    </source>
</evidence>